<name>A0A383W7A0_TETOB</name>
<evidence type="ECO:0000313" key="2">
    <source>
        <dbReference type="EMBL" id="SZX73525.1"/>
    </source>
</evidence>
<organism evidence="2 3">
    <name type="scientific">Tetradesmus obliquus</name>
    <name type="common">Green alga</name>
    <name type="synonym">Acutodesmus obliquus</name>
    <dbReference type="NCBI Taxonomy" id="3088"/>
    <lineage>
        <taxon>Eukaryota</taxon>
        <taxon>Viridiplantae</taxon>
        <taxon>Chlorophyta</taxon>
        <taxon>core chlorophytes</taxon>
        <taxon>Chlorophyceae</taxon>
        <taxon>CS clade</taxon>
        <taxon>Sphaeropleales</taxon>
        <taxon>Scenedesmaceae</taxon>
        <taxon>Tetradesmus</taxon>
    </lineage>
</organism>
<reference evidence="2 3" key="1">
    <citation type="submission" date="2016-10" db="EMBL/GenBank/DDBJ databases">
        <authorList>
            <person name="Cai Z."/>
        </authorList>
    </citation>
    <scope>NUCLEOTIDE SEQUENCE [LARGE SCALE GENOMIC DNA]</scope>
</reference>
<evidence type="ECO:0000256" key="1">
    <source>
        <dbReference type="SAM" id="MobiDB-lite"/>
    </source>
</evidence>
<feature type="region of interest" description="Disordered" evidence="1">
    <location>
        <begin position="76"/>
        <end position="100"/>
    </location>
</feature>
<dbReference type="AlphaFoldDB" id="A0A383W7A0"/>
<accession>A0A383W7A0</accession>
<evidence type="ECO:0000313" key="3">
    <source>
        <dbReference type="Proteomes" id="UP000256970"/>
    </source>
</evidence>
<proteinExistence type="predicted"/>
<protein>
    <submittedName>
        <fullName evidence="2">Uncharacterized protein</fullName>
    </submittedName>
</protein>
<dbReference type="EMBL" id="FNXT01001193">
    <property type="protein sequence ID" value="SZX73525.1"/>
    <property type="molecule type" value="Genomic_DNA"/>
</dbReference>
<feature type="compositionally biased region" description="Polar residues" evidence="1">
    <location>
        <begin position="91"/>
        <end position="100"/>
    </location>
</feature>
<sequence>MLEDLAFANTAQDSQSQVAAVTDEEVAVLQQALGILQRMVATGSHPAVVQQYRQLAQRVVDDAIANEPSVLPAVMQQVKDTQQKAEEPEGQQENVPVNRK</sequence>
<gene>
    <name evidence="2" type="ORF">BQ4739_LOCUS13787</name>
</gene>
<keyword evidence="3" id="KW-1185">Reference proteome</keyword>
<dbReference type="Proteomes" id="UP000256970">
    <property type="component" value="Unassembled WGS sequence"/>
</dbReference>